<evidence type="ECO:0000256" key="1">
    <source>
        <dbReference type="ARBA" id="ARBA00004651"/>
    </source>
</evidence>
<comment type="caution">
    <text evidence="9">The sequence shown here is derived from an EMBL/GenBank/DDBJ whole genome shotgun (WGS) entry which is preliminary data.</text>
</comment>
<dbReference type="GO" id="GO:0005886">
    <property type="term" value="C:plasma membrane"/>
    <property type="evidence" value="ECO:0007669"/>
    <property type="project" value="UniProtKB-SubCell"/>
</dbReference>
<proteinExistence type="predicted"/>
<evidence type="ECO:0000256" key="3">
    <source>
        <dbReference type="ARBA" id="ARBA00022692"/>
    </source>
</evidence>
<evidence type="ECO:0000256" key="5">
    <source>
        <dbReference type="ARBA" id="ARBA00023136"/>
    </source>
</evidence>
<evidence type="ECO:0000256" key="6">
    <source>
        <dbReference type="SAM" id="MobiDB-lite"/>
    </source>
</evidence>
<feature type="transmembrane region" description="Helical" evidence="7">
    <location>
        <begin position="781"/>
        <end position="806"/>
    </location>
</feature>
<feature type="domain" description="ABC3 transporter permease C-terminal" evidence="8">
    <location>
        <begin position="229"/>
        <end position="344"/>
    </location>
</feature>
<feature type="transmembrane region" description="Helical" evidence="7">
    <location>
        <begin position="362"/>
        <end position="378"/>
    </location>
</feature>
<comment type="subcellular location">
    <subcellularLocation>
        <location evidence="1">Cell membrane</location>
        <topology evidence="1">Multi-pass membrane protein</topology>
    </subcellularLocation>
</comment>
<feature type="transmembrane region" description="Helical" evidence="7">
    <location>
        <begin position="446"/>
        <end position="467"/>
    </location>
</feature>
<feature type="region of interest" description="Disordered" evidence="6">
    <location>
        <begin position="1"/>
        <end position="24"/>
    </location>
</feature>
<keyword evidence="5 7" id="KW-0472">Membrane</keyword>
<dbReference type="PANTHER" id="PTHR30287:SF1">
    <property type="entry name" value="INNER MEMBRANE PROTEIN"/>
    <property type="match status" value="1"/>
</dbReference>
<feature type="transmembrane region" description="Helical" evidence="7">
    <location>
        <begin position="54"/>
        <end position="76"/>
    </location>
</feature>
<dbReference type="EMBL" id="JAVRER010000041">
    <property type="protein sequence ID" value="MDT0418246.1"/>
    <property type="molecule type" value="Genomic_DNA"/>
</dbReference>
<accession>A0ABD5E9Z0</accession>
<gene>
    <name evidence="9" type="ORF">RM574_22425</name>
</gene>
<protein>
    <submittedName>
        <fullName evidence="9">FtsX-like permease family protein</fullName>
    </submittedName>
</protein>
<feature type="transmembrane region" description="Helical" evidence="7">
    <location>
        <begin position="320"/>
        <end position="341"/>
    </location>
</feature>
<evidence type="ECO:0000313" key="9">
    <source>
        <dbReference type="EMBL" id="MDT0418246.1"/>
    </source>
</evidence>
<organism evidence="9 10">
    <name type="scientific">Streptomyces evansiae</name>
    <dbReference type="NCBI Taxonomy" id="3075535"/>
    <lineage>
        <taxon>Bacteria</taxon>
        <taxon>Bacillati</taxon>
        <taxon>Actinomycetota</taxon>
        <taxon>Actinomycetes</taxon>
        <taxon>Kitasatosporales</taxon>
        <taxon>Streptomycetaceae</taxon>
        <taxon>Streptomyces</taxon>
    </lineage>
</organism>
<feature type="transmembrane region" description="Helical" evidence="7">
    <location>
        <begin position="278"/>
        <end position="300"/>
    </location>
</feature>
<dbReference type="InterPro" id="IPR038766">
    <property type="entry name" value="Membrane_comp_ABC_pdt"/>
</dbReference>
<feature type="transmembrane region" description="Helical" evidence="7">
    <location>
        <begin position="398"/>
        <end position="418"/>
    </location>
</feature>
<evidence type="ECO:0000256" key="2">
    <source>
        <dbReference type="ARBA" id="ARBA00022475"/>
    </source>
</evidence>
<feature type="transmembrane region" description="Helical" evidence="7">
    <location>
        <begin position="696"/>
        <end position="717"/>
    </location>
</feature>
<evidence type="ECO:0000256" key="4">
    <source>
        <dbReference type="ARBA" id="ARBA00022989"/>
    </source>
</evidence>
<keyword evidence="2" id="KW-1003">Cell membrane</keyword>
<feature type="domain" description="ABC3 transporter permease C-terminal" evidence="8">
    <location>
        <begin position="701"/>
        <end position="804"/>
    </location>
</feature>
<reference evidence="10" key="1">
    <citation type="submission" date="2023-07" db="EMBL/GenBank/DDBJ databases">
        <title>30 novel species of actinomycetes from the DSMZ collection.</title>
        <authorList>
            <person name="Nouioui I."/>
        </authorList>
    </citation>
    <scope>NUCLEOTIDE SEQUENCE [LARGE SCALE GENOMIC DNA]</scope>
    <source>
        <strain evidence="10">DSM 41982</strain>
    </source>
</reference>
<evidence type="ECO:0000256" key="7">
    <source>
        <dbReference type="SAM" id="Phobius"/>
    </source>
</evidence>
<dbReference type="PANTHER" id="PTHR30287">
    <property type="entry name" value="MEMBRANE COMPONENT OF PREDICTED ABC SUPERFAMILY METABOLITE UPTAKE TRANSPORTER"/>
    <property type="match status" value="1"/>
</dbReference>
<feature type="transmembrane region" description="Helical" evidence="7">
    <location>
        <begin position="744"/>
        <end position="769"/>
    </location>
</feature>
<keyword evidence="4 7" id="KW-1133">Transmembrane helix</keyword>
<dbReference type="InterPro" id="IPR003838">
    <property type="entry name" value="ABC3_permease_C"/>
</dbReference>
<evidence type="ECO:0000259" key="8">
    <source>
        <dbReference type="Pfam" id="PF02687"/>
    </source>
</evidence>
<sequence length="818" mass="87123">MSSSLALDKHTGAAPPPPPAPTSTGRLATWARDLLLGVRFALSGGREGWTRTTLTAVGIGLGVLLLLVAASVPTFLANKDQRLDDRRPTKLSAAAAKKSPRAFLISDGSSEYQDVTIGGFLVAAQGKEASLPPGLDRFPKAGEMFVSPALHDRLHGSGDAVLKARFAPYKEAGTIGGSGLDEPSELYFYGNPGDLATKPHSDLGYGNGWGKRLNLHDEVDPLLVALIVMICVVLLIPVVLFIGTAVRFGGERRDRRLAALRLVGSDAAGTRRIAAGEALAAAVLGLVLGVVFLLVGRQFAPYVSITRTSAFPHDITPVPGIAVLVALAVPVCAVAVTLFSLRAVSIEPLGVFRESAPRRRRVWWRLLLTLVGLALLLSDERLRATPAEREAQSIDPYRLAGGASLTLIGLATLLPWLVEFVVRRLHGGSVPWQLAVRRLQLSGGTAARAVGGITVAVAGAIALQMMVSSVGDDFDKMTGQDPTRATLGVSSDITDWKLAERLRAAAVKAPGVSRVTAEITGYAQTPRPGRKLDKDGEPLTVWITVGDCATLREKAKLPSCEDGDVFRARQTVREEWDKDINTQTWQVARDGHEIDVAPDTKRGRLWRVPQGVRDVKGIRTPEGDDGSGLLITPGAIDASILGKGGGSTNLRVKTAADDPLAIDQARNAVMAVDPSLRMWAYTSSHRDSTYTSVRHGLAAGAIMTTLLIGASLLVSLLEQLRERKRLLAALAAFGTRRSSLAWSLLWQTAIPVVLGLCVATAGGLALGWTLVRLINKHVVDWFVFLPLVAAGAGTMLLVTLLTLPALHRTMRATGLRTE</sequence>
<dbReference type="AlphaFoldDB" id="A0ABD5E9Z0"/>
<dbReference type="Proteomes" id="UP001183607">
    <property type="component" value="Unassembled WGS sequence"/>
</dbReference>
<dbReference type="RefSeq" id="WP_311677443.1">
    <property type="nucleotide sequence ID" value="NZ_JAVRER010000041.1"/>
</dbReference>
<feature type="transmembrane region" description="Helical" evidence="7">
    <location>
        <begin position="222"/>
        <end position="246"/>
    </location>
</feature>
<name>A0ABD5E9Z0_9ACTN</name>
<keyword evidence="3 7" id="KW-0812">Transmembrane</keyword>
<evidence type="ECO:0000313" key="10">
    <source>
        <dbReference type="Proteomes" id="UP001183607"/>
    </source>
</evidence>
<dbReference type="Pfam" id="PF02687">
    <property type="entry name" value="FtsX"/>
    <property type="match status" value="2"/>
</dbReference>